<organism evidence="1 2">
    <name type="scientific">Ambrosiozyma monospora</name>
    <name type="common">Yeast</name>
    <name type="synonym">Endomycopsis monosporus</name>
    <dbReference type="NCBI Taxonomy" id="43982"/>
    <lineage>
        <taxon>Eukaryota</taxon>
        <taxon>Fungi</taxon>
        <taxon>Dikarya</taxon>
        <taxon>Ascomycota</taxon>
        <taxon>Saccharomycotina</taxon>
        <taxon>Pichiomycetes</taxon>
        <taxon>Pichiales</taxon>
        <taxon>Pichiaceae</taxon>
        <taxon>Ambrosiozyma</taxon>
    </lineage>
</organism>
<evidence type="ECO:0000313" key="2">
    <source>
        <dbReference type="Proteomes" id="UP001165064"/>
    </source>
</evidence>
<gene>
    <name evidence="1" type="ORF">Amon02_001139500</name>
</gene>
<proteinExistence type="predicted"/>
<dbReference type="Proteomes" id="UP001165064">
    <property type="component" value="Unassembled WGS sequence"/>
</dbReference>
<reference evidence="1" key="1">
    <citation type="submission" date="2023-04" db="EMBL/GenBank/DDBJ databases">
        <title>Ambrosiozyma monospora NBRC 10751.</title>
        <authorList>
            <person name="Ichikawa N."/>
            <person name="Sato H."/>
            <person name="Tonouchi N."/>
        </authorList>
    </citation>
    <scope>NUCLEOTIDE SEQUENCE</scope>
    <source>
        <strain evidence="1">NBRC 10751</strain>
    </source>
</reference>
<evidence type="ECO:0000313" key="1">
    <source>
        <dbReference type="EMBL" id="GMF02236.1"/>
    </source>
</evidence>
<protein>
    <submittedName>
        <fullName evidence="1">Unnamed protein product</fullName>
    </submittedName>
</protein>
<comment type="caution">
    <text evidence="1">The sequence shown here is derived from an EMBL/GenBank/DDBJ whole genome shotgun (WGS) entry which is preliminary data.</text>
</comment>
<accession>A0ACB5U5P6</accession>
<name>A0ACB5U5P6_AMBMO</name>
<dbReference type="EMBL" id="BSXS01012375">
    <property type="protein sequence ID" value="GMF02236.1"/>
    <property type="molecule type" value="Genomic_DNA"/>
</dbReference>
<keyword evidence="2" id="KW-1185">Reference proteome</keyword>
<sequence length="181" mass="20664">MSGFWKFTSNYATRVNKILEKPDFTLEELLDESETISELVASNARLVEYLREPEVLDLLVDYVIKDEDIFAQNHIQDNDDDDDETQNREQENSESEIDGTAATEENSNSRSSEDDTSATTNTNTTNSFEETETSQTKAITLKEDADREISGPCTTLEDKSKTDEDEQEDKVSMNLRKKKNR</sequence>